<feature type="region of interest" description="Disordered" evidence="12">
    <location>
        <begin position="1"/>
        <end position="140"/>
    </location>
</feature>
<keyword evidence="14" id="KW-0808">Transferase</keyword>
<keyword evidence="14" id="KW-0456">Lyase</keyword>
<evidence type="ECO:0000256" key="5">
    <source>
        <dbReference type="ARBA" id="ARBA00022723"/>
    </source>
</evidence>
<keyword evidence="6" id="KW-0460">Magnesium</keyword>
<comment type="cofactor">
    <cofactor evidence="1">
        <name>Mg(2+)</name>
        <dbReference type="ChEBI" id="CHEBI:18420"/>
    </cofactor>
</comment>
<feature type="compositionally biased region" description="Low complexity" evidence="12">
    <location>
        <begin position="75"/>
        <end position="102"/>
    </location>
</feature>
<gene>
    <name evidence="14" type="ORF">FYJ43_04985</name>
</gene>
<dbReference type="Pfam" id="PF16870">
    <property type="entry name" value="OxoGdeHyase_C"/>
    <property type="match status" value="1"/>
</dbReference>
<comment type="catalytic activity">
    <reaction evidence="10">
        <text>N(6)-[(R)-lipoyl]-L-lysyl-[protein] + 2-oxoglutarate + H(+) = N(6)-[(R)-S(8)-succinyldihydrolipoyl]-L-lysyl-[protein] + CO2</text>
        <dbReference type="Rhea" id="RHEA:12188"/>
        <dbReference type="Rhea" id="RHEA-COMP:10474"/>
        <dbReference type="Rhea" id="RHEA-COMP:20092"/>
        <dbReference type="ChEBI" id="CHEBI:15378"/>
        <dbReference type="ChEBI" id="CHEBI:16526"/>
        <dbReference type="ChEBI" id="CHEBI:16810"/>
        <dbReference type="ChEBI" id="CHEBI:83099"/>
        <dbReference type="ChEBI" id="CHEBI:83120"/>
        <dbReference type="EC" id="1.2.4.2"/>
    </reaction>
</comment>
<dbReference type="Pfam" id="PF02779">
    <property type="entry name" value="Transket_pyr"/>
    <property type="match status" value="1"/>
</dbReference>
<dbReference type="GO" id="GO:0045252">
    <property type="term" value="C:oxoglutarate dehydrogenase complex"/>
    <property type="evidence" value="ECO:0007669"/>
    <property type="project" value="TreeGrafter"/>
</dbReference>
<protein>
    <submittedName>
        <fullName evidence="14">Multifunctional oxoglutarate decarboxylase/oxoglutarate dehydrogenase thiamine pyrophosphate-binding subunit/dihydrolipoyllysine-residue succinyltransferase subunit</fullName>
        <ecNumber evidence="14">4.1.1.71</ecNumber>
    </submittedName>
</protein>
<dbReference type="InterPro" id="IPR029061">
    <property type="entry name" value="THDP-binding"/>
</dbReference>
<dbReference type="CDD" id="cd02016">
    <property type="entry name" value="TPP_E1_OGDC_like"/>
    <property type="match status" value="1"/>
</dbReference>
<dbReference type="PANTHER" id="PTHR23152:SF4">
    <property type="entry name" value="2-OXOADIPATE DEHYDROGENASE COMPLEX COMPONENT E1"/>
    <property type="match status" value="1"/>
</dbReference>
<feature type="compositionally biased region" description="Basic and acidic residues" evidence="12">
    <location>
        <begin position="1"/>
        <end position="10"/>
    </location>
</feature>
<keyword evidence="8" id="KW-0786">Thiamine pyrophosphate</keyword>
<dbReference type="InterPro" id="IPR001017">
    <property type="entry name" value="DH_E1"/>
</dbReference>
<sequence length="1259" mass="138783">MVSPAPHDKSNNSPDFGANDWLIEEMRDQYQKDPNSVEPAWATFFRQQETAAAGTVTTPADSEQSASKGVDGQSAPQPAAKPQADAKPATQPAAHPAPTTTPKAKDMAPDPTPKPPKKPSRPPVSADAPRHSAKPETIEPTVTKMKGAPMRTAKNMDQSLTMPTATTVRDVPMQLVIEQRAMINSFLKKAKGGKISFTHILAYAMVQALKTVPAMNNAYAEIDGKPHLIENHQINLGMAIDVVSSDGSRKLVVPAIKGAEQMDFLDFWRAYEDIVRKGRTNSLTVDDFKGVTASLTNPGGFGTNHSIARLMPGQGMILGVGSIDYPAAYQGNSPTRMAELGISKVTTLTSTYDHRIIQGAQSGEFLRRMHQLLLGADRFYEDIFESLRIPYAPVQWASDRLANRADQVGKQARVIELIDAWRRFGHLSADLDPVEYRPRFHHDLMLNSHGLTLWDFDRTFPIANFAGQRRATMSLREILTILRDSYASKMGIEYMHIADHEQRKWFQDRFEKEHQPLSREMHLQILDELNEAEIFETFLQTKFVGQKRFSLEGGESAIVLLAALCNLAADDSLDEVCIGMPHRGRLNVLANIIGKSYGQIFREFEGNTEPVNSQGSGDVKYHLGDEGQFTAASGNTIKASVAANPSHLEAVDSVLEGICRAKLDALGNPEGFPVLPILMHGDAAFAGQGVVYETLQMSQLDGYRTGGTIHVVVNNQVGFTTSPRDGRSSTYCTDVAKAVGAPVIHVNGDDPASVVHAARIAYEYRQTFHRDVVVDVVCYRRRGHNEGDDPSFTQPHMYGLIAEKRSTRKLYTESLIGRGDITPEDAEAVMSKFRSRLETVFKEVREATSAPEPYSGVPDYPVKHSGLHPTKVEPDTMEAVARAHENLPESFHAHPKVAPQMARRAKHIREGGIDWATGEMIALGSLLRDGVHVRLAGQDSRRGTFSQRFAALVDHETGEFYVPVNHLGGEQAHLDVFDSPLNEYAAMGFEYGYSVARPDSLVLWEAQFGDFANGAQTIIDEFIASAGSKWGQKSGVVLLLPHGYEGQGPDHSSARLERFLNLCSEDALAVCQPSTPASYSHLLRQHAYVNMHRPVVIATPKSMLRNKMATSNPEDFTTGKWRPVLPDPSITDPSAVTRIILCSGKVRWELVKQRKAAGLDGQLAIIPMERLYPLPVDELAEVLAPYTHVTDVRWVQEEPENQGAWYYMLTHLPQAMSDKLPGFLDGLTAVTRPPSSAPSVGQHSVHVREEKELLEKALA</sequence>
<dbReference type="InterPro" id="IPR023213">
    <property type="entry name" value="CAT-like_dom_sf"/>
</dbReference>
<feature type="compositionally biased region" description="Polar residues" evidence="12">
    <location>
        <begin position="45"/>
        <end position="67"/>
    </location>
</feature>
<evidence type="ECO:0000256" key="6">
    <source>
        <dbReference type="ARBA" id="ARBA00022842"/>
    </source>
</evidence>
<dbReference type="GO" id="GO:0006099">
    <property type="term" value="P:tricarboxylic acid cycle"/>
    <property type="evidence" value="ECO:0007669"/>
    <property type="project" value="UniProtKB-UniPathway"/>
</dbReference>
<evidence type="ECO:0000256" key="1">
    <source>
        <dbReference type="ARBA" id="ARBA00001946"/>
    </source>
</evidence>
<evidence type="ECO:0000256" key="12">
    <source>
        <dbReference type="SAM" id="MobiDB-lite"/>
    </source>
</evidence>
<dbReference type="Pfam" id="PF16078">
    <property type="entry name" value="2-oxogl_dehyd_N"/>
    <property type="match status" value="1"/>
</dbReference>
<dbReference type="GO" id="GO:0004591">
    <property type="term" value="F:oxoglutarate dehydrogenase (succinyl-transferring) activity"/>
    <property type="evidence" value="ECO:0007669"/>
    <property type="project" value="UniProtKB-EC"/>
</dbReference>
<evidence type="ECO:0000256" key="11">
    <source>
        <dbReference type="ARBA" id="ARBA00052761"/>
    </source>
</evidence>
<evidence type="ECO:0000313" key="15">
    <source>
        <dbReference type="Proteomes" id="UP000466104"/>
    </source>
</evidence>
<comment type="catalytic activity">
    <reaction evidence="11">
        <text>N(6)-[(R)-dihydrolipoyl]-L-lysyl-[protein] + succinyl-CoA = N(6)-[(R)-S(8)-succinyldihydrolipoyl]-L-lysyl-[protein] + CoA</text>
        <dbReference type="Rhea" id="RHEA:15213"/>
        <dbReference type="Rhea" id="RHEA-COMP:10475"/>
        <dbReference type="Rhea" id="RHEA-COMP:20092"/>
        <dbReference type="ChEBI" id="CHEBI:57287"/>
        <dbReference type="ChEBI" id="CHEBI:57292"/>
        <dbReference type="ChEBI" id="CHEBI:83100"/>
        <dbReference type="ChEBI" id="CHEBI:83120"/>
        <dbReference type="EC" id="2.3.1.61"/>
    </reaction>
</comment>
<dbReference type="Gene3D" id="1.10.287.1150">
    <property type="entry name" value="TPP helical domain"/>
    <property type="match status" value="1"/>
</dbReference>
<dbReference type="Proteomes" id="UP000466104">
    <property type="component" value="Unassembled WGS sequence"/>
</dbReference>
<dbReference type="RefSeq" id="WP_326833341.1">
    <property type="nucleotide sequence ID" value="NZ_VUMG01000002.1"/>
</dbReference>
<dbReference type="Gene3D" id="3.30.559.10">
    <property type="entry name" value="Chloramphenicol acetyltransferase-like domain"/>
    <property type="match status" value="1"/>
</dbReference>
<evidence type="ECO:0000256" key="10">
    <source>
        <dbReference type="ARBA" id="ARBA00051911"/>
    </source>
</evidence>
<dbReference type="EMBL" id="VUMG01000002">
    <property type="protein sequence ID" value="MSS45404.1"/>
    <property type="molecule type" value="Genomic_DNA"/>
</dbReference>
<dbReference type="InterPro" id="IPR011603">
    <property type="entry name" value="2oxoglutarate_DH_E1"/>
</dbReference>
<dbReference type="GO" id="GO:0004149">
    <property type="term" value="F:dihydrolipoyllysine-residue succinyltransferase activity"/>
    <property type="evidence" value="ECO:0007669"/>
    <property type="project" value="UniProtKB-EC"/>
</dbReference>
<evidence type="ECO:0000256" key="9">
    <source>
        <dbReference type="ARBA" id="ARBA00023268"/>
    </source>
</evidence>
<proteinExistence type="predicted"/>
<feature type="domain" description="Transketolase-like pyrimidine-binding" evidence="13">
    <location>
        <begin position="913"/>
        <end position="1106"/>
    </location>
</feature>
<keyword evidence="4" id="KW-0816">Tricarboxylic acid cycle</keyword>
<dbReference type="SUPFAM" id="SSF52777">
    <property type="entry name" value="CoA-dependent acyltransferases"/>
    <property type="match status" value="1"/>
</dbReference>
<keyword evidence="7" id="KW-0560">Oxidoreductase</keyword>
<dbReference type="InterPro" id="IPR042179">
    <property type="entry name" value="KGD_C_sf"/>
</dbReference>
<dbReference type="GO" id="GO:0008683">
    <property type="term" value="F:2-oxoglutarate decarboxylase activity"/>
    <property type="evidence" value="ECO:0007669"/>
    <property type="project" value="UniProtKB-EC"/>
</dbReference>
<organism evidence="14 15">
    <name type="scientific">Cutibacterium porci</name>
    <dbReference type="NCBI Taxonomy" id="2605781"/>
    <lineage>
        <taxon>Bacteria</taxon>
        <taxon>Bacillati</taxon>
        <taxon>Actinomycetota</taxon>
        <taxon>Actinomycetes</taxon>
        <taxon>Propionibacteriales</taxon>
        <taxon>Propionibacteriaceae</taxon>
        <taxon>Cutibacterium</taxon>
    </lineage>
</organism>
<evidence type="ECO:0000256" key="8">
    <source>
        <dbReference type="ARBA" id="ARBA00023052"/>
    </source>
</evidence>
<dbReference type="GO" id="GO:0030976">
    <property type="term" value="F:thiamine pyrophosphate binding"/>
    <property type="evidence" value="ECO:0007669"/>
    <property type="project" value="InterPro"/>
</dbReference>
<name>A0A7K0J646_9ACTN</name>
<accession>A0A7K0J646</accession>
<dbReference type="InterPro" id="IPR031717">
    <property type="entry name" value="ODO-1/KGD_C"/>
</dbReference>
<dbReference type="SMART" id="SM00861">
    <property type="entry name" value="Transket_pyr"/>
    <property type="match status" value="1"/>
</dbReference>
<comment type="pathway">
    <text evidence="3">Carbohydrate metabolism; tricarboxylic acid cycle; succinyl-CoA from 2-oxoglutarate (dehydrogenase route): step 1/1.</text>
</comment>
<dbReference type="PANTHER" id="PTHR23152">
    <property type="entry name" value="2-OXOGLUTARATE DEHYDROGENASE"/>
    <property type="match status" value="1"/>
</dbReference>
<keyword evidence="9" id="KW-0511">Multifunctional enzyme</keyword>
<dbReference type="NCBIfam" id="NF006914">
    <property type="entry name" value="PRK09404.1"/>
    <property type="match status" value="1"/>
</dbReference>
<dbReference type="AlphaFoldDB" id="A0A7K0J646"/>
<keyword evidence="15" id="KW-1185">Reference proteome</keyword>
<evidence type="ECO:0000256" key="2">
    <source>
        <dbReference type="ARBA" id="ARBA00001964"/>
    </source>
</evidence>
<evidence type="ECO:0000313" key="14">
    <source>
        <dbReference type="EMBL" id="MSS45404.1"/>
    </source>
</evidence>
<dbReference type="Gene3D" id="3.40.50.970">
    <property type="match status" value="1"/>
</dbReference>
<dbReference type="SUPFAM" id="SSF52518">
    <property type="entry name" value="Thiamin diphosphate-binding fold (THDP-binding)"/>
    <property type="match status" value="2"/>
</dbReference>
<evidence type="ECO:0000256" key="4">
    <source>
        <dbReference type="ARBA" id="ARBA00022532"/>
    </source>
</evidence>
<dbReference type="NCBIfam" id="TIGR00239">
    <property type="entry name" value="2oxo_dh_E1"/>
    <property type="match status" value="1"/>
</dbReference>
<dbReference type="UniPathway" id="UPA00223">
    <property type="reaction ID" value="UER00997"/>
</dbReference>
<evidence type="ECO:0000256" key="3">
    <source>
        <dbReference type="ARBA" id="ARBA00004813"/>
    </source>
</evidence>
<evidence type="ECO:0000259" key="13">
    <source>
        <dbReference type="SMART" id="SM00861"/>
    </source>
</evidence>
<dbReference type="InterPro" id="IPR032106">
    <property type="entry name" value="2-oxogl_dehyd_N"/>
</dbReference>
<dbReference type="Gene3D" id="3.40.50.12470">
    <property type="match status" value="1"/>
</dbReference>
<dbReference type="GO" id="GO:0000287">
    <property type="term" value="F:magnesium ion binding"/>
    <property type="evidence" value="ECO:0007669"/>
    <property type="project" value="UniProtKB-ARBA"/>
</dbReference>
<keyword evidence="5" id="KW-0479">Metal-binding</keyword>
<evidence type="ECO:0000256" key="7">
    <source>
        <dbReference type="ARBA" id="ARBA00023002"/>
    </source>
</evidence>
<comment type="caution">
    <text evidence="14">The sequence shown here is derived from an EMBL/GenBank/DDBJ whole genome shotgun (WGS) entry which is preliminary data.</text>
</comment>
<dbReference type="InterPro" id="IPR005475">
    <property type="entry name" value="Transketolase-like_Pyr-bd"/>
</dbReference>
<comment type="cofactor">
    <cofactor evidence="2">
        <name>thiamine diphosphate</name>
        <dbReference type="ChEBI" id="CHEBI:58937"/>
    </cofactor>
</comment>
<dbReference type="Gene3D" id="3.40.50.11610">
    <property type="entry name" value="Multifunctional 2-oxoglutarate metabolism enzyme, C-terminal domain"/>
    <property type="match status" value="1"/>
</dbReference>
<dbReference type="PIRSF" id="PIRSF000157">
    <property type="entry name" value="Oxoglu_dh_E1"/>
    <property type="match status" value="1"/>
</dbReference>
<dbReference type="Pfam" id="PF00676">
    <property type="entry name" value="E1_dh"/>
    <property type="match status" value="1"/>
</dbReference>
<dbReference type="InterPro" id="IPR001078">
    <property type="entry name" value="2-oxoacid_DH_actylTfrase"/>
</dbReference>
<reference evidence="14 15" key="1">
    <citation type="submission" date="2019-08" db="EMBL/GenBank/DDBJ databases">
        <title>In-depth cultivation of the pig gut microbiome towards novel bacterial diversity and tailored functional studies.</title>
        <authorList>
            <person name="Wylensek D."/>
            <person name="Hitch T.C.A."/>
            <person name="Clavel T."/>
        </authorList>
    </citation>
    <scope>NUCLEOTIDE SEQUENCE [LARGE SCALE GENOMIC DNA]</scope>
    <source>
        <strain evidence="14 15">WCA-380-WT-3A</strain>
    </source>
</reference>
<dbReference type="EC" id="4.1.1.71" evidence="14"/>
<dbReference type="Pfam" id="PF00198">
    <property type="entry name" value="2-oxoacid_dh"/>
    <property type="match status" value="1"/>
</dbReference>
<dbReference type="NCBIfam" id="NF008907">
    <property type="entry name" value="PRK12270.1"/>
    <property type="match status" value="1"/>
</dbReference>
<dbReference type="GO" id="GO:0005829">
    <property type="term" value="C:cytosol"/>
    <property type="evidence" value="ECO:0007669"/>
    <property type="project" value="TreeGrafter"/>
</dbReference>
<feature type="compositionally biased region" description="Basic and acidic residues" evidence="12">
    <location>
        <begin position="128"/>
        <end position="137"/>
    </location>
</feature>